<proteinExistence type="predicted"/>
<gene>
    <name evidence="3" type="ORF">AU255_10770</name>
</gene>
<feature type="chain" id="PRO_5012799783" description="Zinc resistance-associated protein" evidence="2">
    <location>
        <begin position="23"/>
        <end position="119"/>
    </location>
</feature>
<evidence type="ECO:0008006" key="5">
    <source>
        <dbReference type="Google" id="ProtNLM"/>
    </source>
</evidence>
<keyword evidence="2" id="KW-0732">Signal</keyword>
<protein>
    <recommendedName>
        <fullName evidence="5">Zinc resistance-associated protein</fullName>
    </recommendedName>
</protein>
<dbReference type="EMBL" id="LPUF01000001">
    <property type="protein sequence ID" value="OQK18283.1"/>
    <property type="molecule type" value="Genomic_DNA"/>
</dbReference>
<dbReference type="OrthoDB" id="9933821at2"/>
<feature type="region of interest" description="Disordered" evidence="1">
    <location>
        <begin position="93"/>
        <end position="119"/>
    </location>
</feature>
<dbReference type="RefSeq" id="WP_080522887.1">
    <property type="nucleotide sequence ID" value="NZ_LPUF01000001.1"/>
</dbReference>
<sequence length="119" mass="14127">MKYIAKSIAVLVLSFASISAFSEEKPMNMQQGKSADKGMMQMSDEMKDKQAQEKQQYILKINDLSDRIQDEKNPEKKQELMDEQLKLIKDHMEQKRQMKKQMMKKHHEKMKNKKDGMKM</sequence>
<evidence type="ECO:0000256" key="2">
    <source>
        <dbReference type="SAM" id="SignalP"/>
    </source>
</evidence>
<dbReference type="Proteomes" id="UP000191980">
    <property type="component" value="Unassembled WGS sequence"/>
</dbReference>
<dbReference type="STRING" id="1420851.AU255_10770"/>
<organism evidence="3 4">
    <name type="scientific">Methyloprofundus sedimenti</name>
    <dbReference type="NCBI Taxonomy" id="1420851"/>
    <lineage>
        <taxon>Bacteria</taxon>
        <taxon>Pseudomonadati</taxon>
        <taxon>Pseudomonadota</taxon>
        <taxon>Gammaproteobacteria</taxon>
        <taxon>Methylococcales</taxon>
        <taxon>Methylococcaceae</taxon>
        <taxon>Methyloprofundus</taxon>
    </lineage>
</organism>
<dbReference type="AlphaFoldDB" id="A0A1V8MAF1"/>
<accession>A0A1V8MAF1</accession>
<comment type="caution">
    <text evidence="3">The sequence shown here is derived from an EMBL/GenBank/DDBJ whole genome shotgun (WGS) entry which is preliminary data.</text>
</comment>
<reference evidence="3 4" key="1">
    <citation type="submission" date="2015-12" db="EMBL/GenBank/DDBJ databases">
        <authorList>
            <person name="Shamseldin A."/>
            <person name="Moawad H."/>
            <person name="Abd El-Rahim W.M."/>
            <person name="Sadowsky M.J."/>
        </authorList>
    </citation>
    <scope>NUCLEOTIDE SEQUENCE [LARGE SCALE GENOMIC DNA]</scope>
    <source>
        <strain evidence="3 4">WF1</strain>
    </source>
</reference>
<feature type="compositionally biased region" description="Basic residues" evidence="1">
    <location>
        <begin position="97"/>
        <end position="112"/>
    </location>
</feature>
<evidence type="ECO:0000313" key="4">
    <source>
        <dbReference type="Proteomes" id="UP000191980"/>
    </source>
</evidence>
<feature type="signal peptide" evidence="2">
    <location>
        <begin position="1"/>
        <end position="22"/>
    </location>
</feature>
<name>A0A1V8MAF1_9GAMM</name>
<evidence type="ECO:0000313" key="3">
    <source>
        <dbReference type="EMBL" id="OQK18283.1"/>
    </source>
</evidence>
<evidence type="ECO:0000256" key="1">
    <source>
        <dbReference type="SAM" id="MobiDB-lite"/>
    </source>
</evidence>
<keyword evidence="4" id="KW-1185">Reference proteome</keyword>